<dbReference type="SUPFAM" id="SSF51261">
    <property type="entry name" value="Duplicated hybrid motif"/>
    <property type="match status" value="1"/>
</dbReference>
<protein>
    <submittedName>
        <fullName evidence="4">Peptidoglycan DD-metalloendopeptidase family protein</fullName>
    </submittedName>
</protein>
<dbReference type="PANTHER" id="PTHR21666:SF289">
    <property type="entry name" value="L-ALA--D-GLU ENDOPEPTIDASE"/>
    <property type="match status" value="1"/>
</dbReference>
<feature type="region of interest" description="Disordered" evidence="2">
    <location>
        <begin position="596"/>
        <end position="637"/>
    </location>
</feature>
<comment type="caution">
    <text evidence="4">The sequence shown here is derived from an EMBL/GenBank/DDBJ whole genome shotgun (WGS) entry which is preliminary data.</text>
</comment>
<organism evidence="4 5">
    <name type="scientific">Paeniglutamicibacter terrestris</name>
    <dbReference type="NCBI Taxonomy" id="2723403"/>
    <lineage>
        <taxon>Bacteria</taxon>
        <taxon>Bacillati</taxon>
        <taxon>Actinomycetota</taxon>
        <taxon>Actinomycetes</taxon>
        <taxon>Micrococcales</taxon>
        <taxon>Micrococcaceae</taxon>
        <taxon>Paeniglutamicibacter</taxon>
    </lineage>
</organism>
<dbReference type="Gene3D" id="2.70.70.10">
    <property type="entry name" value="Glucose Permease (Domain IIA)"/>
    <property type="match status" value="1"/>
</dbReference>
<feature type="compositionally biased region" description="Low complexity" evidence="2">
    <location>
        <begin position="340"/>
        <end position="364"/>
    </location>
</feature>
<evidence type="ECO:0000256" key="1">
    <source>
        <dbReference type="ARBA" id="ARBA00022729"/>
    </source>
</evidence>
<accession>A0ABX1G4M9</accession>
<dbReference type="InterPro" id="IPR016047">
    <property type="entry name" value="M23ase_b-sheet_dom"/>
</dbReference>
<feature type="compositionally biased region" description="Basic and acidic residues" evidence="2">
    <location>
        <begin position="478"/>
        <end position="496"/>
    </location>
</feature>
<dbReference type="InterPro" id="IPR050570">
    <property type="entry name" value="Cell_wall_metabolism_enzyme"/>
</dbReference>
<dbReference type="Proteomes" id="UP000746595">
    <property type="component" value="Unassembled WGS sequence"/>
</dbReference>
<dbReference type="InterPro" id="IPR011055">
    <property type="entry name" value="Dup_hybrid_motif"/>
</dbReference>
<evidence type="ECO:0000313" key="4">
    <source>
        <dbReference type="EMBL" id="NKG21208.1"/>
    </source>
</evidence>
<feature type="domain" description="M23ase beta-sheet core" evidence="3">
    <location>
        <begin position="142"/>
        <end position="236"/>
    </location>
</feature>
<evidence type="ECO:0000256" key="2">
    <source>
        <dbReference type="SAM" id="MobiDB-lite"/>
    </source>
</evidence>
<name>A0ABX1G4M9_9MICC</name>
<dbReference type="EMBL" id="JAAWVT010000004">
    <property type="protein sequence ID" value="NKG21208.1"/>
    <property type="molecule type" value="Genomic_DNA"/>
</dbReference>
<feature type="compositionally biased region" description="Low complexity" evidence="2">
    <location>
        <begin position="372"/>
        <end position="448"/>
    </location>
</feature>
<keyword evidence="5" id="KW-1185">Reference proteome</keyword>
<feature type="compositionally biased region" description="Low complexity" evidence="2">
    <location>
        <begin position="291"/>
        <end position="307"/>
    </location>
</feature>
<keyword evidence="1" id="KW-0732">Signal</keyword>
<dbReference type="Pfam" id="PF01551">
    <property type="entry name" value="Peptidase_M23"/>
    <property type="match status" value="1"/>
</dbReference>
<dbReference type="CDD" id="cd12797">
    <property type="entry name" value="M23_peptidase"/>
    <property type="match status" value="1"/>
</dbReference>
<proteinExistence type="predicted"/>
<gene>
    <name evidence="4" type="ORF">HED64_10885</name>
</gene>
<reference evidence="4 5" key="1">
    <citation type="submission" date="2020-04" db="EMBL/GenBank/DDBJ databases">
        <title>Paeniglutamicibacter sp. ANT13_2, a novel actinomycete isolated from sediment in Antarctica.</title>
        <authorList>
            <person name="Sakdapetsiri C."/>
            <person name="Pinyakong O."/>
        </authorList>
    </citation>
    <scope>NUCLEOTIDE SEQUENCE [LARGE SCALE GENOMIC DNA]</scope>
    <source>
        <strain evidence="4 5">ANT13_2</strain>
    </source>
</reference>
<evidence type="ECO:0000259" key="3">
    <source>
        <dbReference type="Pfam" id="PF01551"/>
    </source>
</evidence>
<evidence type="ECO:0000313" key="5">
    <source>
        <dbReference type="Proteomes" id="UP000746595"/>
    </source>
</evidence>
<sequence>MSAFGLAVAAAVAISGTPGLGVASDEIAPHRAHAPSYQVASYVQPVRVALLGGLDAIRWQSSNITSSPAGSDGDGAPALQAFTGAWRATSTQPNAAGILVGQNVGALGALPGKIQLMHPVASLHITSPYGWRHNPTGPGTQIHVGQDYAIPCGSPVYASADGVVIQSAWAGHSGMRVTIDHGSSIQTGYSHNSQLIAKVGDTVKQWQVIALSGTTGNSTGCHVHFEVIINGRWNDPRNFLPGVFGQPNPMIDSRNTTIAAEPIRNSGAPRSSVEETINSSIRWVTAPRVRTSSPTPNKSKSPAVAPKADPKPAKKPTATAKPSTPTKPRTEPKPAPTKPSPTKSTTKPAPTSAAPKPAPTSAAPKPAPTKPAPTSAVPSTAPPTSAAPTSAAPTSAAPTKAAPTKAAPTTAAAPTTTPAPTTAAPTSVAPTTAAPTSEAPAPSSEAPPQENQVPDVNELPDLQVTLPESGAADPSGDTTKESTEPDAPKADVKPEVDAPQDGDSTSKLVVGKPAKKDSKQEAVVAKKVPAVKQPPAKQAPAPAAKPELKKVKALKKVATPVKAKPKKIAVVAAAKPKAAATQKAVAKVVTVTRPKPLAPKAPVPQMKMAAVPPKQETVKPIAQKSLAETGGEAGTDK</sequence>
<dbReference type="PANTHER" id="PTHR21666">
    <property type="entry name" value="PEPTIDASE-RELATED"/>
    <property type="match status" value="1"/>
</dbReference>
<feature type="compositionally biased region" description="Low complexity" evidence="2">
    <location>
        <begin position="521"/>
        <end position="545"/>
    </location>
</feature>
<feature type="compositionally biased region" description="Low complexity" evidence="2">
    <location>
        <begin position="315"/>
        <end position="327"/>
    </location>
</feature>
<feature type="region of interest" description="Disordered" evidence="2">
    <location>
        <begin position="284"/>
        <end position="547"/>
    </location>
</feature>